<organism evidence="1 2">
    <name type="scientific">Nesidiocoris tenuis</name>
    <dbReference type="NCBI Taxonomy" id="355587"/>
    <lineage>
        <taxon>Eukaryota</taxon>
        <taxon>Metazoa</taxon>
        <taxon>Ecdysozoa</taxon>
        <taxon>Arthropoda</taxon>
        <taxon>Hexapoda</taxon>
        <taxon>Insecta</taxon>
        <taxon>Pterygota</taxon>
        <taxon>Neoptera</taxon>
        <taxon>Paraneoptera</taxon>
        <taxon>Hemiptera</taxon>
        <taxon>Heteroptera</taxon>
        <taxon>Panheteroptera</taxon>
        <taxon>Cimicomorpha</taxon>
        <taxon>Miridae</taxon>
        <taxon>Dicyphina</taxon>
        <taxon>Nesidiocoris</taxon>
    </lineage>
</organism>
<dbReference type="EMBL" id="CADCXU010020063">
    <property type="protein sequence ID" value="CAB0008063.1"/>
    <property type="molecule type" value="Genomic_DNA"/>
</dbReference>
<keyword evidence="2" id="KW-1185">Reference proteome</keyword>
<evidence type="ECO:0000313" key="2">
    <source>
        <dbReference type="Proteomes" id="UP000479000"/>
    </source>
</evidence>
<dbReference type="OrthoDB" id="8300609at2759"/>
<dbReference type="Proteomes" id="UP000479000">
    <property type="component" value="Unassembled WGS sequence"/>
</dbReference>
<sequence>MVDARIRNDDADAFLERAAYRVRRMYPAICIQYIFGYIFRVDAVDRISHVLACRDDQREGHEDHNGDRIVESENRRVDPDVVDFDEILQAAEDVQHDSVPARSSSIVTQSGPSLRFHFRSNFRNSDRHFSPGLVFKLNSPAR</sequence>
<reference evidence="1 2" key="1">
    <citation type="submission" date="2020-02" db="EMBL/GenBank/DDBJ databases">
        <authorList>
            <person name="Ferguson B K."/>
        </authorList>
    </citation>
    <scope>NUCLEOTIDE SEQUENCE [LARGE SCALE GENOMIC DNA]</scope>
</reference>
<gene>
    <name evidence="1" type="ORF">NTEN_LOCUS13309</name>
</gene>
<name>A0A6H5GW65_9HEMI</name>
<protein>
    <submittedName>
        <fullName evidence="1">Uncharacterized protein</fullName>
    </submittedName>
</protein>
<feature type="non-terminal residue" evidence="1">
    <location>
        <position position="142"/>
    </location>
</feature>
<accession>A0A6H5GW65</accession>
<dbReference type="AlphaFoldDB" id="A0A6H5GW65"/>
<proteinExistence type="predicted"/>
<evidence type="ECO:0000313" key="1">
    <source>
        <dbReference type="EMBL" id="CAB0008063.1"/>
    </source>
</evidence>